<accession>A0ABU3BTG1</accession>
<comment type="caution">
    <text evidence="3">The sequence shown here is derived from an EMBL/GenBank/DDBJ whole genome shotgun (WGS) entry which is preliminary data.</text>
</comment>
<evidence type="ECO:0000256" key="1">
    <source>
        <dbReference type="SAM" id="SignalP"/>
    </source>
</evidence>
<dbReference type="InterPro" id="IPR053147">
    <property type="entry name" value="Hsp_HslJ-like"/>
</dbReference>
<evidence type="ECO:0000259" key="2">
    <source>
        <dbReference type="Pfam" id="PF03724"/>
    </source>
</evidence>
<dbReference type="PANTHER" id="PTHR35535">
    <property type="entry name" value="HEAT SHOCK PROTEIN HSLJ"/>
    <property type="match status" value="1"/>
</dbReference>
<keyword evidence="4" id="KW-1185">Reference proteome</keyword>
<keyword evidence="1" id="KW-0732">Signal</keyword>
<evidence type="ECO:0000313" key="3">
    <source>
        <dbReference type="EMBL" id="MDT0632569.1"/>
    </source>
</evidence>
<proteinExistence type="predicted"/>
<dbReference type="Pfam" id="PF03724">
    <property type="entry name" value="META"/>
    <property type="match status" value="2"/>
</dbReference>
<feature type="signal peptide" evidence="1">
    <location>
        <begin position="1"/>
        <end position="24"/>
    </location>
</feature>
<dbReference type="Gene3D" id="2.40.128.270">
    <property type="match status" value="2"/>
</dbReference>
<gene>
    <name evidence="3" type="ORF">RM540_12485</name>
</gene>
<sequence length="368" mass="38647">MRPLVSLLLLGLFAAGCASTGAMGDAADRVVGPTWQLTSVGTVSAAGPEATITFEPDGRVFGTTGCNRFFGTYDLGSNGALTLSQVGSTRMACPPIDMTQEAGFLDALDRAERVLVEGDQLSLVADDERLLRFRSTAGSTANATLSGTVTYLPRIALPPDAVVAVRLIDVNRGDAQAQAVAENRVETDGGQVPIPFSLRYDASQIQPANRYVVRAEIYDADGTALWTTDTSYPVLTNGAPSDDIEIRVAQVTETGVNSALIGPSWRLLEIQKPGGVALSYEGTAPFTISFGTDGRYSGQADCNRYGGTFEVDPDGALRLSQGLSTLAACPEPSVSGDFFEVLNNVGRYDVGGGRLTLRGVDGGSLVFQ</sequence>
<dbReference type="InterPro" id="IPR005184">
    <property type="entry name" value="DUF306_Meta_HslJ"/>
</dbReference>
<dbReference type="PROSITE" id="PS51257">
    <property type="entry name" value="PROKAR_LIPOPROTEIN"/>
    <property type="match status" value="1"/>
</dbReference>
<feature type="domain" description="DUF306" evidence="2">
    <location>
        <begin position="31"/>
        <end position="134"/>
    </location>
</feature>
<feature type="domain" description="DUF306" evidence="2">
    <location>
        <begin position="260"/>
        <end position="366"/>
    </location>
</feature>
<dbReference type="RefSeq" id="WP_311664577.1">
    <property type="nucleotide sequence ID" value="NZ_JAVRHT010000031.1"/>
</dbReference>
<dbReference type="Pfam" id="PF09619">
    <property type="entry name" value="YscW"/>
    <property type="match status" value="1"/>
</dbReference>
<dbReference type="InterPro" id="IPR038670">
    <property type="entry name" value="HslJ-like_sf"/>
</dbReference>
<dbReference type="Proteomes" id="UP001267426">
    <property type="component" value="Unassembled WGS sequence"/>
</dbReference>
<name>A0ABU3BTG1_9BACT</name>
<reference evidence="3 4" key="1">
    <citation type="submission" date="2023-09" db="EMBL/GenBank/DDBJ databases">
        <authorList>
            <person name="Rey-Velasco X."/>
        </authorList>
    </citation>
    <scope>NUCLEOTIDE SEQUENCE [LARGE SCALE GENOMIC DNA]</scope>
    <source>
        <strain evidence="3 4">F394</strain>
    </source>
</reference>
<dbReference type="PANTHER" id="PTHR35535:SF2">
    <property type="entry name" value="DUF306 DOMAIN-CONTAINING PROTEIN"/>
    <property type="match status" value="1"/>
</dbReference>
<organism evidence="3 4">
    <name type="scientific">Rubrivirga litoralis</name>
    <dbReference type="NCBI Taxonomy" id="3075598"/>
    <lineage>
        <taxon>Bacteria</taxon>
        <taxon>Pseudomonadati</taxon>
        <taxon>Rhodothermota</taxon>
        <taxon>Rhodothermia</taxon>
        <taxon>Rhodothermales</taxon>
        <taxon>Rubricoccaceae</taxon>
        <taxon>Rubrivirga</taxon>
    </lineage>
</organism>
<dbReference type="InterPro" id="IPR039366">
    <property type="entry name" value="Pilotin"/>
</dbReference>
<evidence type="ECO:0000313" key="4">
    <source>
        <dbReference type="Proteomes" id="UP001267426"/>
    </source>
</evidence>
<feature type="chain" id="PRO_5046550649" evidence="1">
    <location>
        <begin position="25"/>
        <end position="368"/>
    </location>
</feature>
<dbReference type="EMBL" id="JAVRHT010000031">
    <property type="protein sequence ID" value="MDT0632569.1"/>
    <property type="molecule type" value="Genomic_DNA"/>
</dbReference>
<protein>
    <submittedName>
        <fullName evidence="3">META domain-containing protein</fullName>
    </submittedName>
</protein>